<dbReference type="GO" id="GO:0004794">
    <property type="term" value="F:threonine deaminase activity"/>
    <property type="evidence" value="ECO:0007669"/>
    <property type="project" value="UniProtKB-EC"/>
</dbReference>
<dbReference type="FunFam" id="3.40.50.1100:FF:000031">
    <property type="entry name" value="L-serine dehydratase/L-threonine deaminase"/>
    <property type="match status" value="1"/>
</dbReference>
<evidence type="ECO:0000313" key="13">
    <source>
        <dbReference type="Ensembl" id="ENSXETP00000116046"/>
    </source>
</evidence>
<name>A0A803K6Q2_XENTR</name>
<comment type="catalytic activity">
    <reaction evidence="1">
        <text>L-threonine = 2-oxobutanoate + NH4(+)</text>
        <dbReference type="Rhea" id="RHEA:22108"/>
        <dbReference type="ChEBI" id="CHEBI:16763"/>
        <dbReference type="ChEBI" id="CHEBI:28938"/>
        <dbReference type="ChEBI" id="CHEBI:57926"/>
        <dbReference type="EC" id="4.3.1.19"/>
    </reaction>
</comment>
<accession>A0A803K6Q2</accession>
<dbReference type="Pfam" id="PF00291">
    <property type="entry name" value="PALP"/>
    <property type="match status" value="1"/>
</dbReference>
<dbReference type="PANTHER" id="PTHR48078:SF8">
    <property type="entry name" value="L-SERINE DEHYDRATASE_L-THREONINE DEAMINASE"/>
    <property type="match status" value="1"/>
</dbReference>
<dbReference type="EC" id="4.3.1.19" evidence="5"/>
<dbReference type="PANTHER" id="PTHR48078">
    <property type="entry name" value="THREONINE DEHYDRATASE, MITOCHONDRIAL-RELATED"/>
    <property type="match status" value="1"/>
</dbReference>
<evidence type="ECO:0000256" key="10">
    <source>
        <dbReference type="ARBA" id="ARBA00042605"/>
    </source>
</evidence>
<gene>
    <name evidence="13" type="primary">sds</name>
</gene>
<dbReference type="PROSITE" id="PS00165">
    <property type="entry name" value="DEHYDRATASE_SER_THR"/>
    <property type="match status" value="1"/>
</dbReference>
<dbReference type="EC" id="4.3.1.17" evidence="4"/>
<comment type="cofactor">
    <cofactor evidence="2">
        <name>pyridoxal 5'-phosphate</name>
        <dbReference type="ChEBI" id="CHEBI:597326"/>
    </cofactor>
</comment>
<evidence type="ECO:0000256" key="7">
    <source>
        <dbReference type="ARBA" id="ARBA00023098"/>
    </source>
</evidence>
<dbReference type="GeneTree" id="ENSGT00940000160172"/>
<dbReference type="GO" id="GO:0003941">
    <property type="term" value="F:L-serine ammonia-lyase activity"/>
    <property type="evidence" value="ECO:0007669"/>
    <property type="project" value="UniProtKB-EC"/>
</dbReference>
<feature type="domain" description="Tryptophan synthase beta chain-like PALP" evidence="12">
    <location>
        <begin position="9"/>
        <end position="304"/>
    </location>
</feature>
<reference evidence="13" key="2">
    <citation type="submission" date="2021-03" db="UniProtKB">
        <authorList>
            <consortium name="Ensembl"/>
        </authorList>
    </citation>
    <scope>IDENTIFICATION</scope>
</reference>
<dbReference type="GO" id="GO:0006629">
    <property type="term" value="P:lipid metabolic process"/>
    <property type="evidence" value="ECO:0007669"/>
    <property type="project" value="UniProtKB-KW"/>
</dbReference>
<dbReference type="SUPFAM" id="SSF53686">
    <property type="entry name" value="Tryptophan synthase beta subunit-like PLP-dependent enzymes"/>
    <property type="match status" value="1"/>
</dbReference>
<keyword evidence="7" id="KW-0443">Lipid metabolism</keyword>
<dbReference type="InterPro" id="IPR001926">
    <property type="entry name" value="TrpB-like_PALP"/>
</dbReference>
<evidence type="ECO:0000256" key="6">
    <source>
        <dbReference type="ARBA" id="ARBA00022898"/>
    </source>
</evidence>
<evidence type="ECO:0000256" key="4">
    <source>
        <dbReference type="ARBA" id="ARBA00012093"/>
    </source>
</evidence>
<evidence type="ECO:0000256" key="3">
    <source>
        <dbReference type="ARBA" id="ARBA00010869"/>
    </source>
</evidence>
<dbReference type="InterPro" id="IPR036052">
    <property type="entry name" value="TrpB-like_PALP_sf"/>
</dbReference>
<dbReference type="CDD" id="cd06448">
    <property type="entry name" value="L-Ser-dehyd"/>
    <property type="match status" value="1"/>
</dbReference>
<dbReference type="AlphaFoldDB" id="A0A803K6Q2"/>
<dbReference type="GO" id="GO:0006520">
    <property type="term" value="P:amino acid metabolic process"/>
    <property type="evidence" value="ECO:0007669"/>
    <property type="project" value="InterPro"/>
</dbReference>
<dbReference type="InterPro" id="IPR050147">
    <property type="entry name" value="Ser/Thr_Dehydratase"/>
</dbReference>
<keyword evidence="6" id="KW-0663">Pyridoxal phosphate</keyword>
<proteinExistence type="inferred from homology"/>
<evidence type="ECO:0000256" key="8">
    <source>
        <dbReference type="ARBA" id="ARBA00023239"/>
    </source>
</evidence>
<dbReference type="Bgee" id="ENSXETG00000017653">
    <property type="expression patterns" value="Expressed in skin of body and 10 other cell types or tissues"/>
</dbReference>
<evidence type="ECO:0000256" key="2">
    <source>
        <dbReference type="ARBA" id="ARBA00001933"/>
    </source>
</evidence>
<evidence type="ECO:0000256" key="11">
    <source>
        <dbReference type="ARBA" id="ARBA00049406"/>
    </source>
</evidence>
<dbReference type="Ensembl" id="ENSXETT00000118200">
    <property type="protein sequence ID" value="ENSXETP00000116046"/>
    <property type="gene ID" value="ENSXETG00000017653"/>
</dbReference>
<evidence type="ECO:0000256" key="9">
    <source>
        <dbReference type="ARBA" id="ARBA00041766"/>
    </source>
</evidence>
<evidence type="ECO:0000256" key="5">
    <source>
        <dbReference type="ARBA" id="ARBA00012096"/>
    </source>
</evidence>
<dbReference type="GO" id="GO:0030170">
    <property type="term" value="F:pyridoxal phosphate binding"/>
    <property type="evidence" value="ECO:0007669"/>
    <property type="project" value="InterPro"/>
</dbReference>
<keyword evidence="8" id="KW-0456">Lyase</keyword>
<dbReference type="Gene3D" id="3.40.50.1100">
    <property type="match status" value="2"/>
</dbReference>
<comment type="similarity">
    <text evidence="3">Belongs to the serine/threonine dehydratase family.</text>
</comment>
<evidence type="ECO:0000259" key="12">
    <source>
        <dbReference type="Pfam" id="PF00291"/>
    </source>
</evidence>
<comment type="catalytic activity">
    <reaction evidence="11">
        <text>L-serine = pyruvate + NH4(+)</text>
        <dbReference type="Rhea" id="RHEA:19169"/>
        <dbReference type="ChEBI" id="CHEBI:15361"/>
        <dbReference type="ChEBI" id="CHEBI:28938"/>
        <dbReference type="ChEBI" id="CHEBI:33384"/>
        <dbReference type="EC" id="4.3.1.17"/>
    </reaction>
</comment>
<evidence type="ECO:0000256" key="1">
    <source>
        <dbReference type="ARBA" id="ARBA00001274"/>
    </source>
</evidence>
<dbReference type="FunFam" id="3.40.50.1100:FF:000134">
    <property type="entry name" value="L-serine dehydratase/L-threonine deaminase"/>
    <property type="match status" value="1"/>
</dbReference>
<protein>
    <recommendedName>
        <fullName evidence="9">L-serine deaminase</fullName>
        <ecNumber evidence="4">4.3.1.17</ecNumber>
        <ecNumber evidence="5">4.3.1.19</ecNumber>
    </recommendedName>
    <alternativeName>
        <fullName evidence="10">L-threonine dehydratase</fullName>
    </alternativeName>
</protein>
<reference evidence="13" key="1">
    <citation type="journal article" date="2010" name="Science">
        <title>The genome of the Western clawed frog Xenopus tropicalis.</title>
        <authorList>
            <person name="Hellsten U."/>
            <person name="Harland R.M."/>
            <person name="Gilchrist M.J."/>
            <person name="Hendrix D."/>
            <person name="Jurka J."/>
            <person name="Kapitonov V."/>
            <person name="Ovcharenko I."/>
            <person name="Putnam N.H."/>
            <person name="Shu S."/>
            <person name="Taher L."/>
            <person name="Blitz I.L."/>
            <person name="Blumberg B."/>
            <person name="Dichmann D.S."/>
            <person name="Dubchak I."/>
            <person name="Amaya E."/>
            <person name="Detter J.C."/>
            <person name="Fletcher R."/>
            <person name="Gerhard D.S."/>
            <person name="Goodstein D."/>
            <person name="Graves T."/>
            <person name="Grigoriev I.V."/>
            <person name="Grimwood J."/>
            <person name="Kawashima T."/>
            <person name="Lindquist E."/>
            <person name="Lucas S.M."/>
            <person name="Mead P.E."/>
            <person name="Mitros T."/>
            <person name="Ogino H."/>
            <person name="Ohta Y."/>
            <person name="Poliakov A.V."/>
            <person name="Pollet N."/>
            <person name="Robert J."/>
            <person name="Salamov A."/>
            <person name="Sater A.K."/>
            <person name="Schmutz J."/>
            <person name="Terry A."/>
            <person name="Vize P.D."/>
            <person name="Warren W.C."/>
            <person name="Wells D."/>
            <person name="Wills A."/>
            <person name="Wilson R.K."/>
            <person name="Zimmerman L.B."/>
            <person name="Zorn A.M."/>
            <person name="Grainger R."/>
            <person name="Grammer T."/>
            <person name="Khokha M.K."/>
            <person name="Richardson P.M."/>
            <person name="Rokhsar D.S."/>
        </authorList>
    </citation>
    <scope>NUCLEOTIDE SEQUENCE [LARGE SCALE GENOMIC DNA]</scope>
    <source>
        <strain evidence="13">Nigerian</strain>
    </source>
</reference>
<sequence>MPENKCLHLNTPLRDSVPLSKLAGITVYLKLDNAQPTGSFKIRGIGNLCKTWAERGCKHFVCSSGGNAGLAAAYSARMLSIPATIIVPITTPTFTIQRMKDEGASVFVVGEILDEAIEHAKELVRNNPGWVYIPPFDDPLIWEGHTSLVKEIKASLPSKPGAIALSVGGGGMLCGVVQGLREEGWDDVPIIAMETRGAHSLNAALQAGKLVTLPEITSVAKTLGAKTVGAQTLKVAQEHPVFSEVISDQEAVMAIEKFADDEKMLVEPACGAALAAVYSNVAERLKKEGKLSPDLSSLVIIVCGGGPVVQLTSRRQMALKCQEL</sequence>
<dbReference type="Xenbase" id="XB-GENE-921978">
    <property type="gene designation" value="sds"/>
</dbReference>
<organism evidence="13">
    <name type="scientific">Xenopus tropicalis</name>
    <name type="common">Western clawed frog</name>
    <name type="synonym">Silurana tropicalis</name>
    <dbReference type="NCBI Taxonomy" id="8364"/>
    <lineage>
        <taxon>Eukaryota</taxon>
        <taxon>Metazoa</taxon>
        <taxon>Chordata</taxon>
        <taxon>Craniata</taxon>
        <taxon>Vertebrata</taxon>
        <taxon>Euteleostomi</taxon>
        <taxon>Amphibia</taxon>
        <taxon>Batrachia</taxon>
        <taxon>Anura</taxon>
        <taxon>Pipoidea</taxon>
        <taxon>Pipidae</taxon>
        <taxon>Xenopodinae</taxon>
        <taxon>Xenopus</taxon>
        <taxon>Silurana</taxon>
    </lineage>
</organism>
<dbReference type="InterPro" id="IPR000634">
    <property type="entry name" value="Ser/Thr_deHydtase_PyrdxlP-BS"/>
</dbReference>